<dbReference type="AlphaFoldDB" id="A0A0M8ZVI8"/>
<protein>
    <submittedName>
        <fullName evidence="1">Uncharacterized protein</fullName>
    </submittedName>
</protein>
<organism evidence="1 2">
    <name type="scientific">Melipona quadrifasciata</name>
    <dbReference type="NCBI Taxonomy" id="166423"/>
    <lineage>
        <taxon>Eukaryota</taxon>
        <taxon>Metazoa</taxon>
        <taxon>Ecdysozoa</taxon>
        <taxon>Arthropoda</taxon>
        <taxon>Hexapoda</taxon>
        <taxon>Insecta</taxon>
        <taxon>Pterygota</taxon>
        <taxon>Neoptera</taxon>
        <taxon>Endopterygota</taxon>
        <taxon>Hymenoptera</taxon>
        <taxon>Apocrita</taxon>
        <taxon>Aculeata</taxon>
        <taxon>Apoidea</taxon>
        <taxon>Anthophila</taxon>
        <taxon>Apidae</taxon>
        <taxon>Melipona</taxon>
    </lineage>
</organism>
<proteinExistence type="predicted"/>
<keyword evidence="2" id="KW-1185">Reference proteome</keyword>
<dbReference type="EMBL" id="KQ435859">
    <property type="protein sequence ID" value="KOX70473.1"/>
    <property type="molecule type" value="Genomic_DNA"/>
</dbReference>
<accession>A0A0M8ZVI8</accession>
<reference evidence="1 2" key="1">
    <citation type="submission" date="2015-07" db="EMBL/GenBank/DDBJ databases">
        <title>The genome of Melipona quadrifasciata.</title>
        <authorList>
            <person name="Pan H."/>
            <person name="Kapheim K."/>
        </authorList>
    </citation>
    <scope>NUCLEOTIDE SEQUENCE [LARGE SCALE GENOMIC DNA]</scope>
    <source>
        <strain evidence="1">0111107301</strain>
        <tissue evidence="1">Whole body</tissue>
    </source>
</reference>
<name>A0A0M8ZVI8_9HYME</name>
<evidence type="ECO:0000313" key="1">
    <source>
        <dbReference type="EMBL" id="KOX70473.1"/>
    </source>
</evidence>
<dbReference type="Proteomes" id="UP000053105">
    <property type="component" value="Unassembled WGS sequence"/>
</dbReference>
<gene>
    <name evidence="1" type="ORF">WN51_02529</name>
</gene>
<sequence length="52" mass="6096">MDNTEKLGNEMLDEGSDNNFLLQHEQRQSLKARQLLNLPLTCKFEEFVTWVA</sequence>
<evidence type="ECO:0000313" key="2">
    <source>
        <dbReference type="Proteomes" id="UP000053105"/>
    </source>
</evidence>